<comment type="caution">
    <text evidence="1">The sequence shown here is derived from an EMBL/GenBank/DDBJ whole genome shotgun (WGS) entry which is preliminary data.</text>
</comment>
<dbReference type="EMBL" id="BGZK01000083">
    <property type="protein sequence ID" value="GBP16895.1"/>
    <property type="molecule type" value="Genomic_DNA"/>
</dbReference>
<dbReference type="Proteomes" id="UP000299102">
    <property type="component" value="Unassembled WGS sequence"/>
</dbReference>
<dbReference type="AlphaFoldDB" id="A0A4C1TSC1"/>
<organism evidence="1 2">
    <name type="scientific">Eumeta variegata</name>
    <name type="common">Bagworm moth</name>
    <name type="synonym">Eumeta japonica</name>
    <dbReference type="NCBI Taxonomy" id="151549"/>
    <lineage>
        <taxon>Eukaryota</taxon>
        <taxon>Metazoa</taxon>
        <taxon>Ecdysozoa</taxon>
        <taxon>Arthropoda</taxon>
        <taxon>Hexapoda</taxon>
        <taxon>Insecta</taxon>
        <taxon>Pterygota</taxon>
        <taxon>Neoptera</taxon>
        <taxon>Endopterygota</taxon>
        <taxon>Lepidoptera</taxon>
        <taxon>Glossata</taxon>
        <taxon>Ditrysia</taxon>
        <taxon>Tineoidea</taxon>
        <taxon>Psychidae</taxon>
        <taxon>Oiketicinae</taxon>
        <taxon>Eumeta</taxon>
    </lineage>
</organism>
<evidence type="ECO:0000313" key="1">
    <source>
        <dbReference type="EMBL" id="GBP16895.1"/>
    </source>
</evidence>
<evidence type="ECO:0000313" key="2">
    <source>
        <dbReference type="Proteomes" id="UP000299102"/>
    </source>
</evidence>
<protein>
    <submittedName>
        <fullName evidence="1">Uncharacterized protein</fullName>
    </submittedName>
</protein>
<accession>A0A4C1TSC1</accession>
<keyword evidence="2" id="KW-1185">Reference proteome</keyword>
<gene>
    <name evidence="1" type="ORF">EVAR_101921_1</name>
</gene>
<reference evidence="1 2" key="1">
    <citation type="journal article" date="2019" name="Commun. Biol.">
        <title>The bagworm genome reveals a unique fibroin gene that provides high tensile strength.</title>
        <authorList>
            <person name="Kono N."/>
            <person name="Nakamura H."/>
            <person name="Ohtoshi R."/>
            <person name="Tomita M."/>
            <person name="Numata K."/>
            <person name="Arakawa K."/>
        </authorList>
    </citation>
    <scope>NUCLEOTIDE SEQUENCE [LARGE SCALE GENOMIC DNA]</scope>
</reference>
<proteinExistence type="predicted"/>
<name>A0A4C1TSC1_EUMVA</name>
<sequence>MYKWALKDNAGAKEKKKFQTKCDSVRSVNPLLMMRQSMRPMRYETKLHRRREIELKFEAGTEIENKANIKVYCGTRVRIKKRDRNRKEKQYWE</sequence>